<dbReference type="InterPro" id="IPR040976">
    <property type="entry name" value="Pkinase_fungal"/>
</dbReference>
<accession>A0A0D2M6R8</accession>
<feature type="region of interest" description="Disordered" evidence="1">
    <location>
        <begin position="141"/>
        <end position="163"/>
    </location>
</feature>
<evidence type="ECO:0000256" key="1">
    <source>
        <dbReference type="SAM" id="MobiDB-lite"/>
    </source>
</evidence>
<evidence type="ECO:0000313" key="4">
    <source>
        <dbReference type="Proteomes" id="UP000054270"/>
    </source>
</evidence>
<dbReference type="Proteomes" id="UP000054270">
    <property type="component" value="Unassembled WGS sequence"/>
</dbReference>
<proteinExistence type="predicted"/>
<feature type="region of interest" description="Disordered" evidence="1">
    <location>
        <begin position="661"/>
        <end position="714"/>
    </location>
</feature>
<dbReference type="PANTHER" id="PTHR38248">
    <property type="entry name" value="FUNK1 6"/>
    <property type="match status" value="1"/>
</dbReference>
<protein>
    <recommendedName>
        <fullName evidence="2">Fungal-type protein kinase domain-containing protein</fullName>
    </recommendedName>
</protein>
<gene>
    <name evidence="3" type="ORF">HYPSUDRAFT_217903</name>
</gene>
<sequence>MPKPYLSAEDLRTDENLKLASRMEGYFSGFMPVDEFLDTYLPAPGDKPLKEDLGNSLASIPVQREMGIYQAFIDAIKPYMTNMDIVATHKFRDSSCDHLSPDVSLYPKGSKRDESHPSFDAMSTFVELKIHESLDPFQDPEINAEEDEHGDSQCEREDLESREQRGRIGAYAAAISNHQFRTHVISVSVYGRTARFILWDRAGVLVSEKFDYVQDPQILVGFFHRYSCMSSEAQGIDTSTMEPTAEELDSLPLACAREMRKDNPVHKGWLKVMVPDRADATKEAPFLVSYPLDLTGPFPFSRSSRLMLAFDLARKQLVLLRDYWRPDVDTFAKEADVYLDLEEHQIPHIAPFGTGNNVRDHMTSTQALNNNRNANDPATHEPGLRHYRMTLNVVGRRYLEEFKSSRELVSAIADAMEAHDGAWFKCGILHRDISIDSILITHDGEGLLINWDRCIKMPKKPPGETEVVTTPSQSISQPVKGSWEFRASHLLRHRNDVPDYCDDRESALWVLLWVAFQGVTIHQDARSQDARSGLHWSLPGLMEMFSEVYECSSGCFGGVGKNLFLTGYSQYGVKFTNNVVLDSLVETLTEAFSYRFKCAPTAESVARVERLLEKLRAEPNTAEYADLLADSMAYQYQQWAATFPKQGWLVDTLREYLDKDGWPGDSTAHDRETQALNGSKRKLESEEDALDARLPKRIAHASASGSDPEASSLC</sequence>
<dbReference type="InterPro" id="IPR011009">
    <property type="entry name" value="Kinase-like_dom_sf"/>
</dbReference>
<feature type="domain" description="Fungal-type protein kinase" evidence="2">
    <location>
        <begin position="381"/>
        <end position="514"/>
    </location>
</feature>
<feature type="compositionally biased region" description="Basic and acidic residues" evidence="1">
    <location>
        <begin position="150"/>
        <end position="163"/>
    </location>
</feature>
<dbReference type="PANTHER" id="PTHR38248:SF2">
    <property type="entry name" value="FUNK1 11"/>
    <property type="match status" value="1"/>
</dbReference>
<evidence type="ECO:0000313" key="3">
    <source>
        <dbReference type="EMBL" id="KJA18898.1"/>
    </source>
</evidence>
<dbReference type="AlphaFoldDB" id="A0A0D2M6R8"/>
<name>A0A0D2M6R8_HYPSF</name>
<dbReference type="Pfam" id="PF17667">
    <property type="entry name" value="Pkinase_fungal"/>
    <property type="match status" value="2"/>
</dbReference>
<reference evidence="4" key="1">
    <citation type="submission" date="2014-04" db="EMBL/GenBank/DDBJ databases">
        <title>Evolutionary Origins and Diversification of the Mycorrhizal Mutualists.</title>
        <authorList>
            <consortium name="DOE Joint Genome Institute"/>
            <consortium name="Mycorrhizal Genomics Consortium"/>
            <person name="Kohler A."/>
            <person name="Kuo A."/>
            <person name="Nagy L.G."/>
            <person name="Floudas D."/>
            <person name="Copeland A."/>
            <person name="Barry K.W."/>
            <person name="Cichocki N."/>
            <person name="Veneault-Fourrey C."/>
            <person name="LaButti K."/>
            <person name="Lindquist E.A."/>
            <person name="Lipzen A."/>
            <person name="Lundell T."/>
            <person name="Morin E."/>
            <person name="Murat C."/>
            <person name="Riley R."/>
            <person name="Ohm R."/>
            <person name="Sun H."/>
            <person name="Tunlid A."/>
            <person name="Henrissat B."/>
            <person name="Grigoriev I.V."/>
            <person name="Hibbett D.S."/>
            <person name="Martin F."/>
        </authorList>
    </citation>
    <scope>NUCLEOTIDE SEQUENCE [LARGE SCALE GENOMIC DNA]</scope>
    <source>
        <strain evidence="4">FD-334 SS-4</strain>
    </source>
</reference>
<dbReference type="OMA" id="CPGFKFV"/>
<keyword evidence="4" id="KW-1185">Reference proteome</keyword>
<feature type="compositionally biased region" description="Basic and acidic residues" evidence="1">
    <location>
        <begin position="661"/>
        <end position="673"/>
    </location>
</feature>
<feature type="domain" description="Fungal-type protein kinase" evidence="2">
    <location>
        <begin position="155"/>
        <end position="244"/>
    </location>
</feature>
<dbReference type="EMBL" id="KN817583">
    <property type="protein sequence ID" value="KJA18898.1"/>
    <property type="molecule type" value="Genomic_DNA"/>
</dbReference>
<evidence type="ECO:0000259" key="2">
    <source>
        <dbReference type="Pfam" id="PF17667"/>
    </source>
</evidence>
<dbReference type="OrthoDB" id="5592585at2759"/>
<dbReference type="SUPFAM" id="SSF56112">
    <property type="entry name" value="Protein kinase-like (PK-like)"/>
    <property type="match status" value="1"/>
</dbReference>
<organism evidence="3 4">
    <name type="scientific">Hypholoma sublateritium (strain FD-334 SS-4)</name>
    <dbReference type="NCBI Taxonomy" id="945553"/>
    <lineage>
        <taxon>Eukaryota</taxon>
        <taxon>Fungi</taxon>
        <taxon>Dikarya</taxon>
        <taxon>Basidiomycota</taxon>
        <taxon>Agaricomycotina</taxon>
        <taxon>Agaricomycetes</taxon>
        <taxon>Agaricomycetidae</taxon>
        <taxon>Agaricales</taxon>
        <taxon>Agaricineae</taxon>
        <taxon>Strophariaceae</taxon>
        <taxon>Hypholoma</taxon>
    </lineage>
</organism>